<comment type="caution">
    <text evidence="1">The sequence shown here is derived from an EMBL/GenBank/DDBJ whole genome shotgun (WGS) entry which is preliminary data.</text>
</comment>
<organism evidence="1 2">
    <name type="scientific">Blepharisma stoltei</name>
    <dbReference type="NCBI Taxonomy" id="1481888"/>
    <lineage>
        <taxon>Eukaryota</taxon>
        <taxon>Sar</taxon>
        <taxon>Alveolata</taxon>
        <taxon>Ciliophora</taxon>
        <taxon>Postciliodesmatophora</taxon>
        <taxon>Heterotrichea</taxon>
        <taxon>Heterotrichida</taxon>
        <taxon>Blepharismidae</taxon>
        <taxon>Blepharisma</taxon>
    </lineage>
</organism>
<dbReference type="Proteomes" id="UP001162131">
    <property type="component" value="Unassembled WGS sequence"/>
</dbReference>
<dbReference type="EMBL" id="CAJZBQ010000007">
    <property type="protein sequence ID" value="CAG9312551.1"/>
    <property type="molecule type" value="Genomic_DNA"/>
</dbReference>
<reference evidence="1" key="1">
    <citation type="submission" date="2021-09" db="EMBL/GenBank/DDBJ databases">
        <authorList>
            <consortium name="AG Swart"/>
            <person name="Singh M."/>
            <person name="Singh A."/>
            <person name="Seah K."/>
            <person name="Emmerich C."/>
        </authorList>
    </citation>
    <scope>NUCLEOTIDE SEQUENCE</scope>
    <source>
        <strain evidence="1">ATCC30299</strain>
    </source>
</reference>
<sequence length="187" mass="23116">MLWTQENTILLSSLRIFQYWCQNLNWVYFNYLENYKYQCSSLGKGLLRKWHWNLGFWVLVYKRYTLFVLFVKMGKKDSSKYESIFVRDKRAEIFFKWIRVLSFNQYLCLFKLRIKYLTKLGWRAISKSLFVEIPQKRREKKEKFYNILHSSQYQLSSKLDSEMLQTAIRRWGSHLQNKISIWKFHKN</sequence>
<gene>
    <name evidence="1" type="ORF">BSTOLATCC_MIC6945</name>
</gene>
<protein>
    <recommendedName>
        <fullName evidence="3">Maturase K</fullName>
    </recommendedName>
</protein>
<accession>A0AAU9IH23</accession>
<evidence type="ECO:0000313" key="2">
    <source>
        <dbReference type="Proteomes" id="UP001162131"/>
    </source>
</evidence>
<name>A0AAU9IH23_9CILI</name>
<evidence type="ECO:0008006" key="3">
    <source>
        <dbReference type="Google" id="ProtNLM"/>
    </source>
</evidence>
<dbReference type="AlphaFoldDB" id="A0AAU9IH23"/>
<evidence type="ECO:0000313" key="1">
    <source>
        <dbReference type="EMBL" id="CAG9312551.1"/>
    </source>
</evidence>
<keyword evidence="2" id="KW-1185">Reference proteome</keyword>
<proteinExistence type="predicted"/>